<dbReference type="GO" id="GO:0046872">
    <property type="term" value="F:metal ion binding"/>
    <property type="evidence" value="ECO:0007669"/>
    <property type="project" value="UniProtKB-KW"/>
</dbReference>
<reference evidence="15 16" key="3">
    <citation type="journal article" date="2005" name="Nature">
        <title>The genome of the social amoeba Dictyostelium discoideum.</title>
        <authorList>
            <consortium name="The Dictyostelium discoideum Sequencing Consortium"/>
            <person name="Eichinger L."/>
            <person name="Pachebat J.A."/>
            <person name="Glockner G."/>
            <person name="Rajandream M.A."/>
            <person name="Sucgang R."/>
            <person name="Berriman M."/>
            <person name="Song J."/>
            <person name="Olsen R."/>
            <person name="Szafranski K."/>
            <person name="Xu Q."/>
            <person name="Tunggal B."/>
            <person name="Kummerfeld S."/>
            <person name="Madera M."/>
            <person name="Konfortov B.A."/>
            <person name="Rivero F."/>
            <person name="Bankier A.T."/>
            <person name="Lehmann R."/>
            <person name="Hamlin N."/>
            <person name="Davies R."/>
            <person name="Gaudet P."/>
            <person name="Fey P."/>
            <person name="Pilcher K."/>
            <person name="Chen G."/>
            <person name="Saunders D."/>
            <person name="Sodergren E."/>
            <person name="Davis P."/>
            <person name="Kerhornou A."/>
            <person name="Nie X."/>
            <person name="Hall N."/>
            <person name="Anjard C."/>
            <person name="Hemphill L."/>
            <person name="Bason N."/>
            <person name="Farbrother P."/>
            <person name="Desany B."/>
            <person name="Just E."/>
            <person name="Morio T."/>
            <person name="Rost R."/>
            <person name="Churcher C."/>
            <person name="Cooper J."/>
            <person name="Haydock S."/>
            <person name="van Driessche N."/>
            <person name="Cronin A."/>
            <person name="Goodhead I."/>
            <person name="Muzny D."/>
            <person name="Mourier T."/>
            <person name="Pain A."/>
            <person name="Lu M."/>
            <person name="Harper D."/>
            <person name="Lindsay R."/>
            <person name="Hauser H."/>
            <person name="James K."/>
            <person name="Quiles M."/>
            <person name="Madan Babu M."/>
            <person name="Saito T."/>
            <person name="Buchrieser C."/>
            <person name="Wardroper A."/>
            <person name="Felder M."/>
            <person name="Thangavelu M."/>
            <person name="Johnson D."/>
            <person name="Knights A."/>
            <person name="Loulseged H."/>
            <person name="Mungall K."/>
            <person name="Oliver K."/>
            <person name="Price C."/>
            <person name="Quail M.A."/>
            <person name="Urushihara H."/>
            <person name="Hernandez J."/>
            <person name="Rabbinowitsch E."/>
            <person name="Steffen D."/>
            <person name="Sanders M."/>
            <person name="Ma J."/>
            <person name="Kohara Y."/>
            <person name="Sharp S."/>
            <person name="Simmonds M."/>
            <person name="Spiegler S."/>
            <person name="Tivey A."/>
            <person name="Sugano S."/>
            <person name="White B."/>
            <person name="Walker D."/>
            <person name="Woodward J."/>
            <person name="Winckler T."/>
            <person name="Tanaka Y."/>
            <person name="Shaulsky G."/>
            <person name="Schleicher M."/>
            <person name="Weinstock G."/>
            <person name="Rosenthal A."/>
            <person name="Cox E.C."/>
            <person name="Chisholm R.L."/>
            <person name="Gibbs R."/>
            <person name="Loomis W.F."/>
            <person name="Platzer M."/>
            <person name="Kay R.R."/>
            <person name="Williams J."/>
            <person name="Dear P.H."/>
            <person name="Noegel A.A."/>
            <person name="Barrell B."/>
            <person name="Kuspa A."/>
        </authorList>
    </citation>
    <scope>NUCLEOTIDE SEQUENCE [LARGE SCALE GENOMIC DNA]</scope>
    <source>
        <strain evidence="15 16">AX4</strain>
    </source>
</reference>
<sequence length="482" mass="53962">MLNRAGLRCLKPSIFKQTKSNLIINNSNILSVSSRLSKNNNINQSFNNGFLQSNSKLNSIISLNNNNNNYYKRFYSNENKTNSNEQVKEEEKTNDNSSNNNEEDYKEPEQSKGNKKVGNWLLFSCGLVGAMIVIGGITRLTESGLSIVDWKPVVGAIPPITQEEWEAEFEKYKQFPEYKRLNMGMTLSEFKEIFFWEYSHRLLGRVIGVAFFFPFVWYLKKGYINRSLAKKLSVVFLMGGAQGALGWYMVKSGLDEKLIQDRGSDIPRVSQYRLAAHLGSAFVIYMALLWFGLGLVRPSALSPAMMQKLKSAMSTLAQQKSSFTIEKMKKYSHQVSGLIFLTAMSGAFVAGLDAGLVYNTFPKMGHQWIPDDIINPKIKPAYKNMFEHDVTVQFQHRVLATITYGSILALSAFAYRGRLALSPKARLATNCLLAVGTAQVALGITTLLTFVPVSLGAAHQTGSLTLLSVAIWLLHELKKLPK</sequence>
<comment type="cofactor">
    <cofactor evidence="1">
        <name>heme b</name>
        <dbReference type="ChEBI" id="CHEBI:60344"/>
    </cofactor>
</comment>
<dbReference type="Reactome" id="R-DDI-189451">
    <property type="pathway name" value="Heme biosynthesis"/>
</dbReference>
<dbReference type="eggNOG" id="KOG2725">
    <property type="taxonomic scope" value="Eukaryota"/>
</dbReference>
<evidence type="ECO:0000256" key="12">
    <source>
        <dbReference type="SAM" id="MobiDB-lite"/>
    </source>
</evidence>
<dbReference type="Proteomes" id="UP000002195">
    <property type="component" value="Unassembled WGS sequence"/>
</dbReference>
<feature type="transmembrane region" description="Helical" evidence="13">
    <location>
        <begin position="337"/>
        <end position="358"/>
    </location>
</feature>
<dbReference type="InterPro" id="IPR023754">
    <property type="entry name" value="HemeA_Synthase_type2"/>
</dbReference>
<dbReference type="STRING" id="44689.O76740"/>
<reference evidence="14" key="2">
    <citation type="submission" date="1998-08" db="EMBL/GenBank/DDBJ databases">
        <title>Dictyostelium discoideum coxA.</title>
        <authorList>
            <person name="Iranfar N."/>
            <person name="Loomis W.F."/>
        </authorList>
    </citation>
    <scope>NUCLEOTIDE SEQUENCE</scope>
    <source>
        <strain evidence="14">AX4</strain>
    </source>
</reference>
<evidence type="ECO:0000256" key="2">
    <source>
        <dbReference type="ARBA" id="ARBA00004141"/>
    </source>
</evidence>
<dbReference type="EMBL" id="AF079448">
    <property type="protein sequence ID" value="AAC31919.1"/>
    <property type="molecule type" value="Genomic_DNA"/>
</dbReference>
<dbReference type="GO" id="GO:0005743">
    <property type="term" value="C:mitochondrial inner membrane"/>
    <property type="evidence" value="ECO:0000250"/>
    <property type="project" value="dictyBase"/>
</dbReference>
<evidence type="ECO:0000256" key="8">
    <source>
        <dbReference type="ARBA" id="ARBA00023133"/>
    </source>
</evidence>
<keyword evidence="4" id="KW-0479">Metal-binding</keyword>
<evidence type="ECO:0000256" key="13">
    <source>
        <dbReference type="SAM" id="Phobius"/>
    </source>
</evidence>
<keyword evidence="8" id="KW-0350">Heme biosynthesis</keyword>
<dbReference type="GO" id="GO:0016653">
    <property type="term" value="F:oxidoreductase activity, acting on NAD(P)H, heme protein as acceptor"/>
    <property type="evidence" value="ECO:0000250"/>
    <property type="project" value="dictyBase"/>
</dbReference>
<reference evidence="14" key="1">
    <citation type="submission" date="1998-07" db="EMBL/GenBank/DDBJ databases">
        <authorList>
            <person name="Stege J.T."/>
            <person name="Laub M.T."/>
            <person name="Loomis W.F."/>
        </authorList>
    </citation>
    <scope>NUCLEOTIDE SEQUENCE</scope>
    <source>
        <strain evidence="14">AX4</strain>
    </source>
</reference>
<dbReference type="GeneID" id="8623253"/>
<evidence type="ECO:0000256" key="9">
    <source>
        <dbReference type="ARBA" id="ARBA00023136"/>
    </source>
</evidence>
<keyword evidence="3 13" id="KW-0812">Transmembrane</keyword>
<evidence type="ECO:0000256" key="3">
    <source>
        <dbReference type="ARBA" id="ARBA00022692"/>
    </source>
</evidence>
<accession>O76740</accession>
<dbReference type="AlphaFoldDB" id="O76740"/>
<evidence type="ECO:0000256" key="5">
    <source>
        <dbReference type="ARBA" id="ARBA00022989"/>
    </source>
</evidence>
<feature type="transmembrane region" description="Helical" evidence="13">
    <location>
        <begin position="457"/>
        <end position="474"/>
    </location>
</feature>
<evidence type="ECO:0000256" key="7">
    <source>
        <dbReference type="ARBA" id="ARBA00023004"/>
    </source>
</evidence>
<dbReference type="InterPro" id="IPR003780">
    <property type="entry name" value="COX15/CtaA_fam"/>
</dbReference>
<evidence type="ECO:0000313" key="15">
    <source>
        <dbReference type="EMBL" id="EAL66536.1"/>
    </source>
</evidence>
<feature type="transmembrane region" description="Helical" evidence="13">
    <location>
        <begin position="394"/>
        <end position="415"/>
    </location>
</feature>
<keyword evidence="6" id="KW-0560">Oxidoreductase</keyword>
<dbReference type="OMA" id="AFVCYSW"/>
<dbReference type="Pfam" id="PF02628">
    <property type="entry name" value="COX15-CtaA"/>
    <property type="match status" value="1"/>
</dbReference>
<dbReference type="FunCoup" id="O76740">
    <property type="interactions" value="533"/>
</dbReference>
<feature type="transmembrane region" description="Helical" evidence="13">
    <location>
        <begin position="427"/>
        <end position="451"/>
    </location>
</feature>
<feature type="transmembrane region" description="Helical" evidence="13">
    <location>
        <begin position="232"/>
        <end position="250"/>
    </location>
</feature>
<gene>
    <name evidence="14" type="primary">coxA</name>
    <name evidence="15" type="ORF">DDB_G0281549</name>
</gene>
<dbReference type="dictyBase" id="DDB_G0281549">
    <property type="gene designation" value="coxA"/>
</dbReference>
<protein>
    <submittedName>
        <fullName evidence="14">Cytochrome c oxidase assembly protein</fullName>
    </submittedName>
</protein>
<dbReference type="PaxDb" id="44689-DDB0214997"/>
<evidence type="ECO:0000256" key="10">
    <source>
        <dbReference type="ARBA" id="ARBA00044501"/>
    </source>
</evidence>
<dbReference type="EMBL" id="AAFI02000042">
    <property type="protein sequence ID" value="EAL66536.1"/>
    <property type="molecule type" value="Genomic_DNA"/>
</dbReference>
<evidence type="ECO:0000256" key="4">
    <source>
        <dbReference type="ARBA" id="ARBA00022723"/>
    </source>
</evidence>
<keyword evidence="7" id="KW-0408">Iron</keyword>
<dbReference type="KEGG" id="ddi:DDB_G0281549"/>
<dbReference type="VEuPathDB" id="AmoebaDB:DDB_G0281549"/>
<dbReference type="RefSeq" id="XP_640642.1">
    <property type="nucleotide sequence ID" value="XM_635550.1"/>
</dbReference>
<evidence type="ECO:0000313" key="14">
    <source>
        <dbReference type="EMBL" id="AAC31919.1"/>
    </source>
</evidence>
<dbReference type="PANTHER" id="PTHR23289:SF2">
    <property type="entry name" value="CYTOCHROME C OXIDASE ASSEMBLY PROTEIN COX15 HOMOLOG"/>
    <property type="match status" value="1"/>
</dbReference>
<organism evidence="14">
    <name type="scientific">Dictyostelium discoideum</name>
    <name type="common">Social amoeba</name>
    <dbReference type="NCBI Taxonomy" id="44689"/>
    <lineage>
        <taxon>Eukaryota</taxon>
        <taxon>Amoebozoa</taxon>
        <taxon>Evosea</taxon>
        <taxon>Eumycetozoa</taxon>
        <taxon>Dictyostelia</taxon>
        <taxon>Dictyosteliales</taxon>
        <taxon>Dictyosteliaceae</taxon>
        <taxon>Dictyostelium</taxon>
    </lineage>
</organism>
<accession>Q54TE9</accession>
<evidence type="ECO:0000313" key="16">
    <source>
        <dbReference type="Proteomes" id="UP000002195"/>
    </source>
</evidence>
<comment type="catalytic activity">
    <reaction evidence="11">
        <text>Fe(II)-heme o + 2 A + H2O = Fe(II)-heme a + 2 AH2</text>
        <dbReference type="Rhea" id="RHEA:63388"/>
        <dbReference type="ChEBI" id="CHEBI:13193"/>
        <dbReference type="ChEBI" id="CHEBI:15377"/>
        <dbReference type="ChEBI" id="CHEBI:17499"/>
        <dbReference type="ChEBI" id="CHEBI:60530"/>
        <dbReference type="ChEBI" id="CHEBI:61715"/>
        <dbReference type="EC" id="1.17.99.9"/>
    </reaction>
    <physiologicalReaction direction="left-to-right" evidence="11">
        <dbReference type="Rhea" id="RHEA:63389"/>
    </physiologicalReaction>
</comment>
<dbReference type="HOGENOM" id="CLU_017627_0_1_1"/>
<feature type="transmembrane region" description="Helical" evidence="13">
    <location>
        <begin position="202"/>
        <end position="220"/>
    </location>
</feature>
<evidence type="ECO:0000256" key="6">
    <source>
        <dbReference type="ARBA" id="ARBA00023002"/>
    </source>
</evidence>
<dbReference type="PANTHER" id="PTHR23289">
    <property type="entry name" value="CYTOCHROME C OXIDASE ASSEMBLY PROTEIN COX15"/>
    <property type="match status" value="1"/>
</dbReference>
<proteinExistence type="inferred from homology"/>
<reference evidence="15" key="4">
    <citation type="submission" date="2009-08" db="EMBL/GenBank/DDBJ databases">
        <authorList>
            <consortium name="The Dictyostelium discoideum Sequencing Consortium"/>
            <person name="Eichinger L."/>
            <person name="Pachebat J.A."/>
            <person name="Gloeckner G."/>
            <person name="Rajandream M.-A."/>
            <person name="Sucgang R."/>
            <person name="Song J."/>
            <person name="Cox E.C."/>
            <person name="Tunggal B."/>
            <person name="Szafranski K."/>
            <person name="Konfortov B.A."/>
            <person name="Farbrother P."/>
            <person name="Bankier A.T."/>
            <person name="Lehmann R."/>
            <person name="Hamlin N."/>
            <person name="Xu Q."/>
            <person name="Davies R."/>
            <person name="Gaudet P."/>
            <person name="Fey P."/>
            <person name="Pilcher K."/>
            <person name="Chen G."/>
            <person name="Saunders D."/>
            <person name="Sodergren E."/>
            <person name="Davis P."/>
            <person name="Nie X."/>
            <person name="Kerhornou A."/>
            <person name="Hemphill L."/>
            <person name="Bason N."/>
            <person name="Berriman M."/>
            <person name="Desany B."/>
            <person name="Churcher C."/>
            <person name="Cooper J."/>
            <person name="van Driessche N."/>
            <person name="Cronin A."/>
            <person name="Goodhead I."/>
            <person name="Muzny D."/>
            <person name="Hall N."/>
            <person name="Harper D."/>
            <person name="Lindsay R."/>
            <person name="Hauser H."/>
            <person name="James K."/>
            <person name="Quiles M."/>
            <person name="Buchrieser C."/>
            <person name="Wardroper A."/>
            <person name="Thangavelu M."/>
            <person name="Johnson D."/>
            <person name="Knights A."/>
            <person name="Loulseged H."/>
            <person name="Mungall K."/>
            <person name="Price C."/>
            <person name="Ma J."/>
            <person name="Quail M."/>
            <person name="Hernandez J."/>
            <person name="Rabbinowitsch E."/>
            <person name="Steffen D."/>
            <person name="Sanders M."/>
            <person name="Weinstock G."/>
            <person name="Sharp S."/>
            <person name="Just E."/>
            <person name="Shaulsky G."/>
            <person name="Simmonds M."/>
            <person name="Tivey A."/>
            <person name="White B."/>
            <person name="Walker D."/>
            <person name="Woodward J."/>
            <person name="Winckler T."/>
            <person name="Schleicher M."/>
            <person name="Rosenthal A."/>
            <person name="Rivero F."/>
            <person name="Chisholm R.L."/>
            <person name="Gibbs R."/>
            <person name="Loomis W.F."/>
            <person name="Platzer M."/>
            <person name="Kay R.R."/>
            <person name="Williams J."/>
            <person name="Dear P.H."/>
            <person name="Noegel A.A."/>
            <person name="Barrell B."/>
            <person name="Kuspa A."/>
        </authorList>
    </citation>
    <scope>NUCLEOTIDE SEQUENCE</scope>
    <source>
        <strain evidence="15">AX4</strain>
    </source>
</reference>
<evidence type="ECO:0000256" key="1">
    <source>
        <dbReference type="ARBA" id="ARBA00001970"/>
    </source>
</evidence>
<keyword evidence="9 13" id="KW-0472">Membrane</keyword>
<keyword evidence="5 13" id="KW-1133">Transmembrane helix</keyword>
<feature type="transmembrane region" description="Helical" evidence="13">
    <location>
        <begin position="274"/>
        <end position="296"/>
    </location>
</feature>
<feature type="transmembrane region" description="Helical" evidence="13">
    <location>
        <begin position="120"/>
        <end position="140"/>
    </location>
</feature>
<feature type="region of interest" description="Disordered" evidence="12">
    <location>
        <begin position="78"/>
        <end position="113"/>
    </location>
</feature>
<keyword evidence="16" id="KW-1185">Reference proteome</keyword>
<dbReference type="HAMAP" id="MF_01665">
    <property type="entry name" value="HemeA_synth_type2"/>
    <property type="match status" value="1"/>
</dbReference>
<name>O76740_DICDI</name>
<comment type="subcellular location">
    <subcellularLocation>
        <location evidence="2">Membrane</location>
        <topology evidence="2">Multi-pass membrane protein</topology>
    </subcellularLocation>
</comment>
<dbReference type="GO" id="GO:0006784">
    <property type="term" value="P:heme A biosynthetic process"/>
    <property type="evidence" value="ECO:0000250"/>
    <property type="project" value="dictyBase"/>
</dbReference>
<evidence type="ECO:0000256" key="11">
    <source>
        <dbReference type="ARBA" id="ARBA00048044"/>
    </source>
</evidence>
<comment type="pathway">
    <text evidence="10">Porphyrin-containing compound metabolism; heme A biosynthesis; heme A from heme O: step 1/1.</text>
</comment>
<dbReference type="GO" id="GO:0120547">
    <property type="term" value="F:heme A synthase activity"/>
    <property type="evidence" value="ECO:0007669"/>
    <property type="project" value="UniProtKB-EC"/>
</dbReference>